<dbReference type="InterPro" id="IPR027417">
    <property type="entry name" value="P-loop_NTPase"/>
</dbReference>
<dbReference type="PANTHER" id="PTHR10492:SF101">
    <property type="entry name" value="ATP-DEPENDENT DNA HELICASE"/>
    <property type="match status" value="1"/>
</dbReference>
<keyword evidence="2" id="KW-0347">Helicase</keyword>
<dbReference type="InterPro" id="IPR049163">
    <property type="entry name" value="Pif1-like_2B_dom"/>
</dbReference>
<dbReference type="SUPFAM" id="SSF52540">
    <property type="entry name" value="P-loop containing nucleoside triphosphate hydrolases"/>
    <property type="match status" value="1"/>
</dbReference>
<comment type="caution">
    <text evidence="2">The sequence shown here is derived from an EMBL/GenBank/DDBJ whole genome shotgun (WGS) entry which is preliminary data.</text>
</comment>
<dbReference type="Pfam" id="PF21530">
    <property type="entry name" value="Pif1_2B_dom"/>
    <property type="match status" value="1"/>
</dbReference>
<keyword evidence="3" id="KW-1185">Reference proteome</keyword>
<name>A0AAD8J2H9_9APIA</name>
<dbReference type="AlphaFoldDB" id="A0AAD8J2H9"/>
<evidence type="ECO:0000313" key="3">
    <source>
        <dbReference type="Proteomes" id="UP001237642"/>
    </source>
</evidence>
<protein>
    <submittedName>
        <fullName evidence="2">ATP-dependent DNA helicase</fullName>
    </submittedName>
</protein>
<gene>
    <name evidence="2" type="ORF">POM88_014167</name>
</gene>
<keyword evidence="2" id="KW-0378">Hydrolase</keyword>
<reference evidence="2" key="2">
    <citation type="submission" date="2023-05" db="EMBL/GenBank/DDBJ databases">
        <authorList>
            <person name="Schelkunov M.I."/>
        </authorList>
    </citation>
    <scope>NUCLEOTIDE SEQUENCE</scope>
    <source>
        <strain evidence="2">Hsosn_3</strain>
        <tissue evidence="2">Leaf</tissue>
    </source>
</reference>
<evidence type="ECO:0000259" key="1">
    <source>
        <dbReference type="Pfam" id="PF21530"/>
    </source>
</evidence>
<sequence>MRLYNDNLSKSDADRIATFNKWLLQIGNGSDYDNADRELIKIPPDLCGNPCEDPMKSIVEAIYPSLLKNYNDPAYLTERAILTPKNEVVHDLNDIIMNVIPGESRTYLSSDSICKESMKTDQNELLYPAEFLNSLKFNGVPNNDIQLKEGTPIMLLRNLNQSEGLCNGTRLIITRVTAPNPGSGI</sequence>
<proteinExistence type="predicted"/>
<accession>A0AAD8J2H9</accession>
<organism evidence="2 3">
    <name type="scientific">Heracleum sosnowskyi</name>
    <dbReference type="NCBI Taxonomy" id="360622"/>
    <lineage>
        <taxon>Eukaryota</taxon>
        <taxon>Viridiplantae</taxon>
        <taxon>Streptophyta</taxon>
        <taxon>Embryophyta</taxon>
        <taxon>Tracheophyta</taxon>
        <taxon>Spermatophyta</taxon>
        <taxon>Magnoliopsida</taxon>
        <taxon>eudicotyledons</taxon>
        <taxon>Gunneridae</taxon>
        <taxon>Pentapetalae</taxon>
        <taxon>asterids</taxon>
        <taxon>campanulids</taxon>
        <taxon>Apiales</taxon>
        <taxon>Apiaceae</taxon>
        <taxon>Apioideae</taxon>
        <taxon>apioid superclade</taxon>
        <taxon>Tordylieae</taxon>
        <taxon>Tordyliinae</taxon>
        <taxon>Heracleum</taxon>
    </lineage>
</organism>
<dbReference type="PANTHER" id="PTHR10492">
    <property type="match status" value="1"/>
</dbReference>
<reference evidence="2" key="1">
    <citation type="submission" date="2023-02" db="EMBL/GenBank/DDBJ databases">
        <title>Genome of toxic invasive species Heracleum sosnowskyi carries increased number of genes despite the absence of recent whole-genome duplications.</title>
        <authorList>
            <person name="Schelkunov M."/>
            <person name="Shtratnikova V."/>
            <person name="Makarenko M."/>
            <person name="Klepikova A."/>
            <person name="Omelchenko D."/>
            <person name="Novikova G."/>
            <person name="Obukhova E."/>
            <person name="Bogdanov V."/>
            <person name="Penin A."/>
            <person name="Logacheva M."/>
        </authorList>
    </citation>
    <scope>NUCLEOTIDE SEQUENCE</scope>
    <source>
        <strain evidence="2">Hsosn_3</strain>
        <tissue evidence="2">Leaf</tissue>
    </source>
</reference>
<feature type="domain" description="DNA helicase Pif1-like 2B" evidence="1">
    <location>
        <begin position="130"/>
        <end position="175"/>
    </location>
</feature>
<dbReference type="EMBL" id="JAUIZM010000003">
    <property type="protein sequence ID" value="KAK1395111.1"/>
    <property type="molecule type" value="Genomic_DNA"/>
</dbReference>
<dbReference type="GO" id="GO:0004386">
    <property type="term" value="F:helicase activity"/>
    <property type="evidence" value="ECO:0007669"/>
    <property type="project" value="UniProtKB-KW"/>
</dbReference>
<dbReference type="Proteomes" id="UP001237642">
    <property type="component" value="Unassembled WGS sequence"/>
</dbReference>
<evidence type="ECO:0000313" key="2">
    <source>
        <dbReference type="EMBL" id="KAK1395111.1"/>
    </source>
</evidence>
<keyword evidence="2" id="KW-0547">Nucleotide-binding</keyword>
<keyword evidence="2" id="KW-0067">ATP-binding</keyword>